<evidence type="ECO:0000313" key="5">
    <source>
        <dbReference type="Proteomes" id="UP000319219"/>
    </source>
</evidence>
<evidence type="ECO:0000256" key="2">
    <source>
        <dbReference type="SAM" id="Phobius"/>
    </source>
</evidence>
<name>A0ABY3B4H1_9BACL</name>
<evidence type="ECO:0000256" key="1">
    <source>
        <dbReference type="SAM" id="MobiDB-lite"/>
    </source>
</evidence>
<keyword evidence="2" id="KW-0812">Transmembrane</keyword>
<feature type="compositionally biased region" description="Basic and acidic residues" evidence="1">
    <location>
        <begin position="36"/>
        <end position="72"/>
    </location>
</feature>
<dbReference type="InterPro" id="IPR036680">
    <property type="entry name" value="SPOR-like_sf"/>
</dbReference>
<proteinExistence type="predicted"/>
<reference evidence="4 5" key="1">
    <citation type="submission" date="2019-07" db="EMBL/GenBank/DDBJ databases">
        <title>Paenibacillus ottowii sp. nov. isolated from a fermentation system processing bovine manure.</title>
        <authorList>
            <person name="Velazquez L.F."/>
            <person name="Rajbanshi S."/>
            <person name="Guan S."/>
            <person name="Hinchee M."/>
            <person name="Welsh A."/>
        </authorList>
    </citation>
    <scope>NUCLEOTIDE SEQUENCE [LARGE SCALE GENOMIC DNA]</scope>
    <source>
        <strain evidence="4 5">MS2379</strain>
    </source>
</reference>
<keyword evidence="2" id="KW-0472">Membrane</keyword>
<feature type="transmembrane region" description="Helical" evidence="2">
    <location>
        <begin position="153"/>
        <end position="177"/>
    </location>
</feature>
<dbReference type="EMBL" id="VIJZ01000006">
    <property type="protein sequence ID" value="TQR97782.1"/>
    <property type="molecule type" value="Genomic_DNA"/>
</dbReference>
<accession>A0ABY3B4H1</accession>
<gene>
    <name evidence="4" type="ORF">FKV70_14915</name>
</gene>
<feature type="domain" description="SPOR" evidence="3">
    <location>
        <begin position="225"/>
        <end position="292"/>
    </location>
</feature>
<keyword evidence="2" id="KW-1133">Transmembrane helix</keyword>
<protein>
    <submittedName>
        <fullName evidence="4">SPOR domain-containing protein</fullName>
    </submittedName>
</protein>
<evidence type="ECO:0000313" key="4">
    <source>
        <dbReference type="EMBL" id="TQR97782.1"/>
    </source>
</evidence>
<dbReference type="InterPro" id="IPR007730">
    <property type="entry name" value="SPOR-like_dom"/>
</dbReference>
<feature type="compositionally biased region" description="Basic and acidic residues" evidence="1">
    <location>
        <begin position="79"/>
        <end position="88"/>
    </location>
</feature>
<evidence type="ECO:0000259" key="3">
    <source>
        <dbReference type="Pfam" id="PF05036"/>
    </source>
</evidence>
<organism evidence="4 5">
    <name type="scientific">Paenibacillus ottowii</name>
    <dbReference type="NCBI Taxonomy" id="2315729"/>
    <lineage>
        <taxon>Bacteria</taxon>
        <taxon>Bacillati</taxon>
        <taxon>Bacillota</taxon>
        <taxon>Bacilli</taxon>
        <taxon>Bacillales</taxon>
        <taxon>Paenibacillaceae</taxon>
        <taxon>Paenibacillus</taxon>
    </lineage>
</organism>
<feature type="region of interest" description="Disordered" evidence="1">
    <location>
        <begin position="1"/>
        <end position="92"/>
    </location>
</feature>
<dbReference type="Gene3D" id="3.30.70.1070">
    <property type="entry name" value="Sporulation related repeat"/>
    <property type="match status" value="1"/>
</dbReference>
<comment type="caution">
    <text evidence="4">The sequence shown here is derived from an EMBL/GenBank/DDBJ whole genome shotgun (WGS) entry which is preliminary data.</text>
</comment>
<dbReference type="RefSeq" id="WP_142613331.1">
    <property type="nucleotide sequence ID" value="NZ_VIJZ01000006.1"/>
</dbReference>
<dbReference type="Proteomes" id="UP000319219">
    <property type="component" value="Unassembled WGS sequence"/>
</dbReference>
<dbReference type="SUPFAM" id="SSF110997">
    <property type="entry name" value="Sporulation related repeat"/>
    <property type="match status" value="1"/>
</dbReference>
<keyword evidence="5" id="KW-1185">Reference proteome</keyword>
<sequence length="425" mass="47125">MNKAKMTFRFDQQLPETSQEDKQQVLPYKSEMFTKGQRDTIKDTKLYHDDELSQTDNQREGMERTSRIEKHNRTTPHSEPSKPMETNKKSASRRFTPALRVQEGWDDPFGRSAASWSDADVLPESLEEAEAEAEEAYYSGQKYRKRPPHPSRWRLIGSVASALVTGGMFGYIMLLLFNGGGMVPGANTSADEAVPVFKESLGVDTMSVKDNSTPVTVVAAQVPPQTYYLLQYGVFSTPERALQAKEELSKAGIAAGGDSEDQNRVYAGISPDREQAKLLSNQLKTQGVELYVRELELPGFEKAAYGGNADKLTTFFQLSNSLVGKLSGLSSTLLREAGSNAVPVSDMNELNNLHQQWTQNIAALPTGLPKEAAASASSLEKAMNSAVAALGEYNKNTAKEHIWEIQSSMMEYVLREKEFIQFIKQ</sequence>
<dbReference type="Pfam" id="PF05036">
    <property type="entry name" value="SPOR"/>
    <property type="match status" value="1"/>
</dbReference>